<proteinExistence type="predicted"/>
<comment type="caution">
    <text evidence="2">The sequence shown here is derived from an EMBL/GenBank/DDBJ whole genome shotgun (WGS) entry which is preliminary data.</text>
</comment>
<organism evidence="2 3">
    <name type="scientific">Nyctereutes procyonoides</name>
    <name type="common">Raccoon dog</name>
    <name type="synonym">Canis procyonoides</name>
    <dbReference type="NCBI Taxonomy" id="34880"/>
    <lineage>
        <taxon>Eukaryota</taxon>
        <taxon>Metazoa</taxon>
        <taxon>Chordata</taxon>
        <taxon>Craniata</taxon>
        <taxon>Vertebrata</taxon>
        <taxon>Euteleostomi</taxon>
        <taxon>Mammalia</taxon>
        <taxon>Eutheria</taxon>
        <taxon>Laurasiatheria</taxon>
        <taxon>Carnivora</taxon>
        <taxon>Caniformia</taxon>
        <taxon>Canidae</taxon>
        <taxon>Nyctereutes</taxon>
    </lineage>
</organism>
<accession>A0A811XUR1</accession>
<sequence length="273" mass="28091">MACGQAGGATRVGRRHRRLLAASSTHTGRRRGENRRGPGDGPPGSPTSHRKRHHTQETRGEALLCTPPSTPLKCTSRGEALSEASSRSRGNKNPAQWGRQALSYSSLPGAKSVFRERHTSGSSTEQGHMGRGQGPSQAGALSPSQELCPHSAHSHDSSHWSGAAISLHPDHHSALTTNDILVASQVGTLRLREPTALGASLFIRSTDLSVGLQTSSRVGTGAGAGSQRLGAEGWGLGPGAWGLEAGSPGGWGWGLGLGVGGWRLGLGAGARAG</sequence>
<dbReference type="AlphaFoldDB" id="A0A811XUR1"/>
<feature type="region of interest" description="Disordered" evidence="1">
    <location>
        <begin position="1"/>
        <end position="162"/>
    </location>
</feature>
<dbReference type="Proteomes" id="UP000645828">
    <property type="component" value="Unassembled WGS sequence"/>
</dbReference>
<keyword evidence="3" id="KW-1185">Reference proteome</keyword>
<name>A0A811XUR1_NYCPR</name>
<dbReference type="EMBL" id="CAJHUB010000649">
    <property type="protein sequence ID" value="CAD7667859.1"/>
    <property type="molecule type" value="Genomic_DNA"/>
</dbReference>
<reference evidence="2" key="1">
    <citation type="submission" date="2020-12" db="EMBL/GenBank/DDBJ databases">
        <authorList>
            <consortium name="Molecular Ecology Group"/>
        </authorList>
    </citation>
    <scope>NUCLEOTIDE SEQUENCE</scope>
    <source>
        <strain evidence="2">TBG_1078</strain>
    </source>
</reference>
<evidence type="ECO:0000313" key="3">
    <source>
        <dbReference type="Proteomes" id="UP000645828"/>
    </source>
</evidence>
<evidence type="ECO:0000256" key="1">
    <source>
        <dbReference type="SAM" id="MobiDB-lite"/>
    </source>
</evidence>
<evidence type="ECO:0000313" key="2">
    <source>
        <dbReference type="EMBL" id="CAD7667859.1"/>
    </source>
</evidence>
<protein>
    <submittedName>
        <fullName evidence="2">(raccoon dog) hypothetical protein</fullName>
    </submittedName>
</protein>
<gene>
    <name evidence="2" type="ORF">NYPRO_LOCUS1142</name>
</gene>
<feature type="compositionally biased region" description="Polar residues" evidence="1">
    <location>
        <begin position="83"/>
        <end position="94"/>
    </location>
</feature>